<protein>
    <submittedName>
        <fullName evidence="6">Homocysteine S-methyltransferase</fullName>
        <ecNumber evidence="6">2.1.1.10</ecNumber>
    </submittedName>
</protein>
<keyword evidence="2 4" id="KW-0808">Transferase</keyword>
<dbReference type="eggNOG" id="COG2040">
    <property type="taxonomic scope" value="Bacteria"/>
</dbReference>
<dbReference type="InterPro" id="IPR017226">
    <property type="entry name" value="BHMT-like"/>
</dbReference>
<gene>
    <name evidence="6" type="primary">mmuM</name>
    <name evidence="6" type="ORF">THS5294_02385</name>
</gene>
<organism evidence="6 7">
    <name type="scientific">Thalassobacter stenotrophicus</name>
    <dbReference type="NCBI Taxonomy" id="266809"/>
    <lineage>
        <taxon>Bacteria</taxon>
        <taxon>Pseudomonadati</taxon>
        <taxon>Pseudomonadota</taxon>
        <taxon>Alphaproteobacteria</taxon>
        <taxon>Rhodobacterales</taxon>
        <taxon>Roseobacteraceae</taxon>
        <taxon>Thalassobacter</taxon>
    </lineage>
</organism>
<dbReference type="AlphaFoldDB" id="A0A0P1F0Y0"/>
<sequence length="291" mass="30919">MIILDGGMGQELLRRTGDRPTPLWATQVMIDHPEAVRAIHDDYFAAGAQIATTNTYAIHRDRLHKVGMDAQFEMLHRTACEIAVFSRDNAGGGQVAGSLGPLGGSYQPENTPEVEDAARLYAEIVALHAPYVDLHLIETASSLKAARGAVAGCEASDKPIWLAVSVEDNDGSKLRSGEAVTDVLDIAGIDALLINCTRPEAVTTALSELTGATVPLGAYANGFTHIKERFRKPGATVDALEARQDLGPTEYLDHARDWARLGASIIGGCCEVGPVHIAALTAHFHTGAHPS</sequence>
<dbReference type="InterPro" id="IPR036589">
    <property type="entry name" value="HCY_dom_sf"/>
</dbReference>
<evidence type="ECO:0000256" key="4">
    <source>
        <dbReference type="PROSITE-ProRule" id="PRU00333"/>
    </source>
</evidence>
<evidence type="ECO:0000256" key="2">
    <source>
        <dbReference type="ARBA" id="ARBA00022679"/>
    </source>
</evidence>
<dbReference type="GO" id="GO:0032259">
    <property type="term" value="P:methylation"/>
    <property type="evidence" value="ECO:0007669"/>
    <property type="project" value="UniProtKB-KW"/>
</dbReference>
<dbReference type="STRING" id="266809.PM03_11095"/>
<dbReference type="InterPro" id="IPR003726">
    <property type="entry name" value="HCY_dom"/>
</dbReference>
<name>A0A0P1F0Y0_9RHOB</name>
<proteinExistence type="predicted"/>
<evidence type="ECO:0000313" key="6">
    <source>
        <dbReference type="EMBL" id="CUH61085.1"/>
    </source>
</evidence>
<dbReference type="Gene3D" id="3.20.20.330">
    <property type="entry name" value="Homocysteine-binding-like domain"/>
    <property type="match status" value="1"/>
</dbReference>
<dbReference type="EC" id="2.1.1.10" evidence="6"/>
<dbReference type="RefSeq" id="WP_058123910.1">
    <property type="nucleotide sequence ID" value="NZ_CYRX01000031.1"/>
</dbReference>
<keyword evidence="3 4" id="KW-0479">Metal-binding</keyword>
<feature type="binding site" evidence="3 4">
    <location>
        <position position="270"/>
    </location>
    <ligand>
        <name>Zn(2+)</name>
        <dbReference type="ChEBI" id="CHEBI:29105"/>
    </ligand>
</feature>
<dbReference type="GO" id="GO:0008168">
    <property type="term" value="F:methyltransferase activity"/>
    <property type="evidence" value="ECO:0007669"/>
    <property type="project" value="UniProtKB-UniRule"/>
</dbReference>
<dbReference type="PIRSF" id="PIRSF037505">
    <property type="entry name" value="Betaine_HMT"/>
    <property type="match status" value="1"/>
</dbReference>
<keyword evidence="1 4" id="KW-0489">Methyltransferase</keyword>
<dbReference type="GO" id="GO:0008270">
    <property type="term" value="F:zinc ion binding"/>
    <property type="evidence" value="ECO:0007669"/>
    <property type="project" value="InterPro"/>
</dbReference>
<feature type="binding site" evidence="3 4">
    <location>
        <position position="196"/>
    </location>
    <ligand>
        <name>Zn(2+)</name>
        <dbReference type="ChEBI" id="CHEBI:29105"/>
    </ligand>
</feature>
<evidence type="ECO:0000313" key="7">
    <source>
        <dbReference type="Proteomes" id="UP000051298"/>
    </source>
</evidence>
<dbReference type="SUPFAM" id="SSF82282">
    <property type="entry name" value="Homocysteine S-methyltransferase"/>
    <property type="match status" value="1"/>
</dbReference>
<reference evidence="6 7" key="1">
    <citation type="submission" date="2015-09" db="EMBL/GenBank/DDBJ databases">
        <authorList>
            <consortium name="Swine Surveillance"/>
        </authorList>
    </citation>
    <scope>NUCLEOTIDE SEQUENCE [LARGE SCALE GENOMIC DNA]</scope>
    <source>
        <strain evidence="6 7">CECT 5294</strain>
    </source>
</reference>
<dbReference type="PANTHER" id="PTHR11103">
    <property type="entry name" value="SLR1189 PROTEIN"/>
    <property type="match status" value="1"/>
</dbReference>
<evidence type="ECO:0000256" key="1">
    <source>
        <dbReference type="ARBA" id="ARBA00022603"/>
    </source>
</evidence>
<keyword evidence="3 4" id="KW-0862">Zinc</keyword>
<dbReference type="Pfam" id="PF02574">
    <property type="entry name" value="S-methyl_trans"/>
    <property type="match status" value="1"/>
</dbReference>
<dbReference type="Proteomes" id="UP000051298">
    <property type="component" value="Unassembled WGS sequence"/>
</dbReference>
<dbReference type="GO" id="GO:0009086">
    <property type="term" value="P:methionine biosynthetic process"/>
    <property type="evidence" value="ECO:0007669"/>
    <property type="project" value="InterPro"/>
</dbReference>
<feature type="domain" description="Hcy-binding" evidence="5">
    <location>
        <begin position="1"/>
        <end position="284"/>
    </location>
</feature>
<evidence type="ECO:0000259" key="5">
    <source>
        <dbReference type="PROSITE" id="PS50970"/>
    </source>
</evidence>
<dbReference type="PANTHER" id="PTHR11103:SF18">
    <property type="entry name" value="SLR1189 PROTEIN"/>
    <property type="match status" value="1"/>
</dbReference>
<feature type="binding site" evidence="3 4">
    <location>
        <position position="269"/>
    </location>
    <ligand>
        <name>Zn(2+)</name>
        <dbReference type="ChEBI" id="CHEBI:29105"/>
    </ligand>
</feature>
<dbReference type="EMBL" id="CYRX01000031">
    <property type="protein sequence ID" value="CUH61085.1"/>
    <property type="molecule type" value="Genomic_DNA"/>
</dbReference>
<dbReference type="PROSITE" id="PS50970">
    <property type="entry name" value="HCY"/>
    <property type="match status" value="1"/>
</dbReference>
<evidence type="ECO:0000256" key="3">
    <source>
        <dbReference type="PIRSR" id="PIRSR037505-2"/>
    </source>
</evidence>
<comment type="cofactor">
    <cofactor evidence="3">
        <name>Zn(2+)</name>
        <dbReference type="ChEBI" id="CHEBI:29105"/>
    </cofactor>
    <text evidence="3">Binds 1 zinc ion per subunit.</text>
</comment>
<accession>A0A0P1F0Y0</accession>